<dbReference type="OrthoDB" id="660555at2759"/>
<keyword evidence="2" id="KW-0677">Repeat</keyword>
<dbReference type="FunFam" id="3.80.10.10:FF:000116">
    <property type="entry name" value="Leucine-rich repeat-containing protein 40"/>
    <property type="match status" value="1"/>
</dbReference>
<evidence type="ECO:0000313" key="3">
    <source>
        <dbReference type="EMBL" id="PVD23047.1"/>
    </source>
</evidence>
<evidence type="ECO:0008006" key="5">
    <source>
        <dbReference type="Google" id="ProtNLM"/>
    </source>
</evidence>
<accession>A0A2T7NPF0</accession>
<dbReference type="PANTHER" id="PTHR48051:SF1">
    <property type="entry name" value="RAS SUPPRESSOR PROTEIN 1"/>
    <property type="match status" value="1"/>
</dbReference>
<dbReference type="Pfam" id="PF00560">
    <property type="entry name" value="LRR_1"/>
    <property type="match status" value="1"/>
</dbReference>
<dbReference type="SMART" id="SM00369">
    <property type="entry name" value="LRR_TYP"/>
    <property type="match status" value="11"/>
</dbReference>
<dbReference type="PROSITE" id="PS51450">
    <property type="entry name" value="LRR"/>
    <property type="match status" value="3"/>
</dbReference>
<evidence type="ECO:0000256" key="2">
    <source>
        <dbReference type="ARBA" id="ARBA00022737"/>
    </source>
</evidence>
<comment type="caution">
    <text evidence="3">The sequence shown here is derived from an EMBL/GenBank/DDBJ whole genome shotgun (WGS) entry which is preliminary data.</text>
</comment>
<dbReference type="InterPro" id="IPR003591">
    <property type="entry name" value="Leu-rich_rpt_typical-subtyp"/>
</dbReference>
<protein>
    <recommendedName>
        <fullName evidence="5">Leucine-rich repeat-containing protein 40</fullName>
    </recommendedName>
</protein>
<dbReference type="FunFam" id="3.80.10.10:FF:000193">
    <property type="entry name" value="Leucine-rich repeat-containing protein 40"/>
    <property type="match status" value="1"/>
</dbReference>
<keyword evidence="4" id="KW-1185">Reference proteome</keyword>
<dbReference type="InterPro" id="IPR001611">
    <property type="entry name" value="Leu-rich_rpt"/>
</dbReference>
<dbReference type="Proteomes" id="UP000245119">
    <property type="component" value="Linkage Group LG10"/>
</dbReference>
<dbReference type="SMART" id="SM00365">
    <property type="entry name" value="LRR_SD22"/>
    <property type="match status" value="4"/>
</dbReference>
<dbReference type="STRING" id="400727.A0A2T7NPF0"/>
<evidence type="ECO:0000256" key="1">
    <source>
        <dbReference type="ARBA" id="ARBA00022614"/>
    </source>
</evidence>
<name>A0A2T7NPF0_POMCA</name>
<dbReference type="AlphaFoldDB" id="A0A2T7NPF0"/>
<dbReference type="EMBL" id="PZQS01000010">
    <property type="protein sequence ID" value="PVD23047.1"/>
    <property type="molecule type" value="Genomic_DNA"/>
</dbReference>
<keyword evidence="1" id="KW-0433">Leucine-rich repeat</keyword>
<proteinExistence type="predicted"/>
<dbReference type="SMART" id="SM00364">
    <property type="entry name" value="LRR_BAC"/>
    <property type="match status" value="6"/>
</dbReference>
<reference evidence="3 4" key="1">
    <citation type="submission" date="2018-04" db="EMBL/GenBank/DDBJ databases">
        <title>The genome of golden apple snail Pomacea canaliculata provides insight into stress tolerance and invasive adaptation.</title>
        <authorList>
            <person name="Liu C."/>
            <person name="Liu B."/>
            <person name="Ren Y."/>
            <person name="Zhang Y."/>
            <person name="Wang H."/>
            <person name="Li S."/>
            <person name="Jiang F."/>
            <person name="Yin L."/>
            <person name="Zhang G."/>
            <person name="Qian W."/>
            <person name="Fan W."/>
        </authorList>
    </citation>
    <scope>NUCLEOTIDE SEQUENCE [LARGE SCALE GENOMIC DNA]</scope>
    <source>
        <strain evidence="3">SZHN2017</strain>
        <tissue evidence="3">Muscle</tissue>
    </source>
</reference>
<dbReference type="InterPro" id="IPR032675">
    <property type="entry name" value="LRR_dom_sf"/>
</dbReference>
<evidence type="ECO:0000313" key="4">
    <source>
        <dbReference type="Proteomes" id="UP000245119"/>
    </source>
</evidence>
<sequence length="517" mass="57441">MASRGKGVPRGGAKFGIQKPLENSNKIHDSILKQARQSGQLNLSGRNLTEVPENVWRINTDIPEETRSVSLDNTEERWWEQTELTKLILASNMLKGLGEGLSQLSALTVLDVHDNQLTLLPDALGTLENLQKLNVSRNQLQELPACLGYLHSLVSLHVEQNKLQQLCPEIAHLTKLEELSCLCTQELHLGNNSIMGISPEHLQHLTSITFLDLRDNKIAKLPDEISLLQGLERLDLSNNDLSALPYSLGTISSLKSVVLDGNPLRSIRRDIIMRGTVELKKYLKSRIEEHEVPSSTRSSARESILPMASGDSALSHEMQQSKILDFSNQKANDVPSDMWDKAKQAAVTVVNLSKNQLTELPSNLTVLKASVTELNLGFNKIASLKPDIGLFLKLVFLDLRYGIGIIWPSTPSHESFYLLSLFTEIPPVLYPLKKLEILFLNDNKINDIDAVGLQQMPVLATLDLQNNNISQVPPELGKCASLRSLQISGNPFRNPRPAILAKGTQALLEYLRSRIVN</sequence>
<dbReference type="Pfam" id="PF13855">
    <property type="entry name" value="LRR_8"/>
    <property type="match status" value="3"/>
</dbReference>
<dbReference type="GO" id="GO:0005737">
    <property type="term" value="C:cytoplasm"/>
    <property type="evidence" value="ECO:0007669"/>
    <property type="project" value="TreeGrafter"/>
</dbReference>
<dbReference type="InterPro" id="IPR050216">
    <property type="entry name" value="LRR_domain-containing"/>
</dbReference>
<gene>
    <name evidence="3" type="ORF">C0Q70_16309</name>
</gene>
<dbReference type="PANTHER" id="PTHR48051">
    <property type="match status" value="1"/>
</dbReference>
<organism evidence="3 4">
    <name type="scientific">Pomacea canaliculata</name>
    <name type="common">Golden apple snail</name>
    <dbReference type="NCBI Taxonomy" id="400727"/>
    <lineage>
        <taxon>Eukaryota</taxon>
        <taxon>Metazoa</taxon>
        <taxon>Spiralia</taxon>
        <taxon>Lophotrochozoa</taxon>
        <taxon>Mollusca</taxon>
        <taxon>Gastropoda</taxon>
        <taxon>Caenogastropoda</taxon>
        <taxon>Architaenioglossa</taxon>
        <taxon>Ampullarioidea</taxon>
        <taxon>Ampullariidae</taxon>
        <taxon>Pomacea</taxon>
    </lineage>
</organism>
<dbReference type="SUPFAM" id="SSF52058">
    <property type="entry name" value="L domain-like"/>
    <property type="match status" value="2"/>
</dbReference>
<dbReference type="Gene3D" id="3.80.10.10">
    <property type="entry name" value="Ribonuclease Inhibitor"/>
    <property type="match status" value="4"/>
</dbReference>